<keyword evidence="10" id="KW-1185">Reference proteome</keyword>
<sequence length="816" mass="92180">MEQKHKPNSFKSSDSGLKTQELPTMSRFSKDVPNATTDDAVEAPIKEGAVVQSSHKSKGFRGFFKFGSSSKSKGGQPNKKQINQPNAPLSDDDTRRLIGLYSKYENLYNRHNSQYGNKQIENIYYSDIARSFKNQTGPQIEATITELRTAFEREYALIQYARLNHGDILMPTIKYYNEFLFLVPFISTSREGAEDEHTGKDVSSLVTQSSQVLSTSELAPYSIASLRNKCASSVPGSQFCGMKSKNIQNVSLPNNENKSMKLKNRKESRWKNEENADEDKRQKYTESQKSFKSKNDTEAQEVDKSKTGGEPLMIDKSKNETESVKIDKSRSDTVLNNKNTKSERASAVFQKPTSAEKQKATVQIQTSESDLQRAGQGGQLSSNLCNRNQQPKCIAILNRPGSGSGLPRPRNSQDQRSGSSKNNGHQLETLCEMIRTELSSAPDCIYFDAKWRIIEILREVNKRQMIYKKGEPSQTQYRKTDIEAYYNICDTSMSSAHNSQSLRNSSNSCPYCANGVNRISESFYRFSVLQQLYGKMEAFLSSSKLFKHWPSILLGFLIAMVIKYINVYRRRQAEKLAGEEHIAVEFAMIDADIKPALEEKPHVPYAPGRNLNPNGARRFYELMNDRRSVRAFKANCKPPIDVLEYCIRAAGTSPSGAHTEPWTFCVIEEMKVKQAVRDIVEREEHINYSTRMHAQWVTDLRPLQTNAIKPYLTDAPYLILIFKQTYGTTVDGRKKLHYYNEISTSIATGILLCALQAAGLCSLVTTPLNCGPALKRLLNRPSNEKLLILLAVGYAADDCSVPDLERKRLQDIMIKY</sequence>
<evidence type="ECO:0000256" key="6">
    <source>
        <dbReference type="SAM" id="MobiDB-lite"/>
    </source>
</evidence>
<keyword evidence="7" id="KW-0472">Membrane</keyword>
<dbReference type="Proteomes" id="UP000009192">
    <property type="component" value="Unassembled WGS sequence"/>
</dbReference>
<dbReference type="OrthoDB" id="41362at2759"/>
<evidence type="ECO:0000313" key="9">
    <source>
        <dbReference type="EMBL" id="EDW18371.2"/>
    </source>
</evidence>
<dbReference type="eggNOG" id="KOG3936">
    <property type="taxonomic scope" value="Eukaryota"/>
</dbReference>
<evidence type="ECO:0000256" key="5">
    <source>
        <dbReference type="ARBA" id="ARBA00023002"/>
    </source>
</evidence>
<feature type="compositionally biased region" description="Polar residues" evidence="6">
    <location>
        <begin position="78"/>
        <end position="87"/>
    </location>
</feature>
<dbReference type="KEGG" id="dmo:Dmoj_GI13193"/>
<evidence type="ECO:0000256" key="2">
    <source>
        <dbReference type="ARBA" id="ARBA00007118"/>
    </source>
</evidence>
<feature type="compositionally biased region" description="Polar residues" evidence="6">
    <location>
        <begin position="9"/>
        <end position="27"/>
    </location>
</feature>
<evidence type="ECO:0000259" key="8">
    <source>
        <dbReference type="PROSITE" id="PS51029"/>
    </source>
</evidence>
<comment type="similarity">
    <text evidence="2">Belongs to the nitroreductase family.</text>
</comment>
<keyword evidence="3" id="KW-0285">Flavoprotein</keyword>
<protein>
    <recommendedName>
        <fullName evidence="8">MADF domain-containing protein</fullName>
    </recommendedName>
</protein>
<dbReference type="Gene3D" id="3.40.109.10">
    <property type="entry name" value="NADH Oxidase"/>
    <property type="match status" value="1"/>
</dbReference>
<feature type="region of interest" description="Disordered" evidence="6">
    <location>
        <begin position="1"/>
        <end position="55"/>
    </location>
</feature>
<gene>
    <name evidence="9" type="primary">Dmoj\GI13193</name>
    <name evidence="9" type="ORF">Dmoj_GI13193</name>
</gene>
<organism evidence="9 10">
    <name type="scientific">Drosophila mojavensis</name>
    <name type="common">Fruit fly</name>
    <dbReference type="NCBI Taxonomy" id="7230"/>
    <lineage>
        <taxon>Eukaryota</taxon>
        <taxon>Metazoa</taxon>
        <taxon>Ecdysozoa</taxon>
        <taxon>Arthropoda</taxon>
        <taxon>Hexapoda</taxon>
        <taxon>Insecta</taxon>
        <taxon>Pterygota</taxon>
        <taxon>Neoptera</taxon>
        <taxon>Endopterygota</taxon>
        <taxon>Diptera</taxon>
        <taxon>Brachycera</taxon>
        <taxon>Muscomorpha</taxon>
        <taxon>Ephydroidea</taxon>
        <taxon>Drosophilidae</taxon>
        <taxon>Drosophila</taxon>
    </lineage>
</organism>
<feature type="region of interest" description="Disordered" evidence="6">
    <location>
        <begin position="395"/>
        <end position="424"/>
    </location>
</feature>
<keyword evidence="4" id="KW-0288">FMN</keyword>
<dbReference type="GO" id="GO:0005886">
    <property type="term" value="C:plasma membrane"/>
    <property type="evidence" value="ECO:0007669"/>
    <property type="project" value="TreeGrafter"/>
</dbReference>
<feature type="compositionally biased region" description="Basic and acidic residues" evidence="6">
    <location>
        <begin position="293"/>
        <end position="331"/>
    </location>
</feature>
<evidence type="ECO:0000256" key="7">
    <source>
        <dbReference type="SAM" id="Phobius"/>
    </source>
</evidence>
<feature type="region of interest" description="Disordered" evidence="6">
    <location>
        <begin position="67"/>
        <end position="93"/>
    </location>
</feature>
<dbReference type="Pfam" id="PF10545">
    <property type="entry name" value="MADF_DNA_bdg"/>
    <property type="match status" value="1"/>
</dbReference>
<evidence type="ECO:0000256" key="4">
    <source>
        <dbReference type="ARBA" id="ARBA00022643"/>
    </source>
</evidence>
<dbReference type="GO" id="GO:0006570">
    <property type="term" value="P:tyrosine metabolic process"/>
    <property type="evidence" value="ECO:0007669"/>
    <property type="project" value="TreeGrafter"/>
</dbReference>
<dbReference type="CDD" id="cd02144">
    <property type="entry name" value="iodotyrosine_dehalogenase"/>
    <property type="match status" value="1"/>
</dbReference>
<dbReference type="FunFam" id="3.40.109.10:FF:000004">
    <property type="entry name" value="Iodotyrosine deiodinase 1"/>
    <property type="match status" value="1"/>
</dbReference>
<dbReference type="InParanoid" id="B4KVC8"/>
<feature type="transmembrane region" description="Helical" evidence="7">
    <location>
        <begin position="548"/>
        <end position="565"/>
    </location>
</feature>
<dbReference type="InterPro" id="IPR050627">
    <property type="entry name" value="Nitroreductase/BluB"/>
</dbReference>
<feature type="compositionally biased region" description="Basic and acidic residues" evidence="6">
    <location>
        <begin position="265"/>
        <end position="286"/>
    </location>
</feature>
<feature type="domain" description="MADF" evidence="8">
    <location>
        <begin position="96"/>
        <end position="187"/>
    </location>
</feature>
<comment type="cofactor">
    <cofactor evidence="1">
        <name>FMN</name>
        <dbReference type="ChEBI" id="CHEBI:58210"/>
    </cofactor>
</comment>
<dbReference type="Pfam" id="PF00881">
    <property type="entry name" value="Nitroreductase"/>
    <property type="match status" value="1"/>
</dbReference>
<keyword evidence="7" id="KW-1133">Transmembrane helix</keyword>
<name>B4KVC8_DROMO</name>
<evidence type="ECO:0000256" key="1">
    <source>
        <dbReference type="ARBA" id="ARBA00001917"/>
    </source>
</evidence>
<feature type="compositionally biased region" description="Polar residues" evidence="6">
    <location>
        <begin position="410"/>
        <end position="424"/>
    </location>
</feature>
<reference evidence="9 10" key="1">
    <citation type="journal article" date="2007" name="Nature">
        <title>Evolution of genes and genomes on the Drosophila phylogeny.</title>
        <authorList>
            <consortium name="Drosophila 12 Genomes Consortium"/>
            <person name="Clark A.G."/>
            <person name="Eisen M.B."/>
            <person name="Smith D.R."/>
            <person name="Bergman C.M."/>
            <person name="Oliver B."/>
            <person name="Markow T.A."/>
            <person name="Kaufman T.C."/>
            <person name="Kellis M."/>
            <person name="Gelbart W."/>
            <person name="Iyer V.N."/>
            <person name="Pollard D.A."/>
            <person name="Sackton T.B."/>
            <person name="Larracuente A.M."/>
            <person name="Singh N.D."/>
            <person name="Abad J.P."/>
            <person name="Abt D.N."/>
            <person name="Adryan B."/>
            <person name="Aguade M."/>
            <person name="Akashi H."/>
            <person name="Anderson W.W."/>
            <person name="Aquadro C.F."/>
            <person name="Ardell D.H."/>
            <person name="Arguello R."/>
            <person name="Artieri C.G."/>
            <person name="Barbash D.A."/>
            <person name="Barker D."/>
            <person name="Barsanti P."/>
            <person name="Batterham P."/>
            <person name="Batzoglou S."/>
            <person name="Begun D."/>
            <person name="Bhutkar A."/>
            <person name="Blanco E."/>
            <person name="Bosak S.A."/>
            <person name="Bradley R.K."/>
            <person name="Brand A.D."/>
            <person name="Brent M.R."/>
            <person name="Brooks A.N."/>
            <person name="Brown R.H."/>
            <person name="Butlin R.K."/>
            <person name="Caggese C."/>
            <person name="Calvi B.R."/>
            <person name="Bernardo de Carvalho A."/>
            <person name="Caspi A."/>
            <person name="Castrezana S."/>
            <person name="Celniker S.E."/>
            <person name="Chang J.L."/>
            <person name="Chapple C."/>
            <person name="Chatterji S."/>
            <person name="Chinwalla A."/>
            <person name="Civetta A."/>
            <person name="Clifton S.W."/>
            <person name="Comeron J.M."/>
            <person name="Costello J.C."/>
            <person name="Coyne J.A."/>
            <person name="Daub J."/>
            <person name="David R.G."/>
            <person name="Delcher A.L."/>
            <person name="Delehaunty K."/>
            <person name="Do C.B."/>
            <person name="Ebling H."/>
            <person name="Edwards K."/>
            <person name="Eickbush T."/>
            <person name="Evans J.D."/>
            <person name="Filipski A."/>
            <person name="Findeiss S."/>
            <person name="Freyhult E."/>
            <person name="Fulton L."/>
            <person name="Fulton R."/>
            <person name="Garcia A.C."/>
            <person name="Gardiner A."/>
            <person name="Garfield D.A."/>
            <person name="Garvin B.E."/>
            <person name="Gibson G."/>
            <person name="Gilbert D."/>
            <person name="Gnerre S."/>
            <person name="Godfrey J."/>
            <person name="Good R."/>
            <person name="Gotea V."/>
            <person name="Gravely B."/>
            <person name="Greenberg A.J."/>
            <person name="Griffiths-Jones S."/>
            <person name="Gross S."/>
            <person name="Guigo R."/>
            <person name="Gustafson E.A."/>
            <person name="Haerty W."/>
            <person name="Hahn M.W."/>
            <person name="Halligan D.L."/>
            <person name="Halpern A.L."/>
            <person name="Halter G.M."/>
            <person name="Han M.V."/>
            <person name="Heger A."/>
            <person name="Hillier L."/>
            <person name="Hinrichs A.S."/>
            <person name="Holmes I."/>
            <person name="Hoskins R.A."/>
            <person name="Hubisz M.J."/>
            <person name="Hultmark D."/>
            <person name="Huntley M.A."/>
            <person name="Jaffe D.B."/>
            <person name="Jagadeeshan S."/>
            <person name="Jeck W.R."/>
            <person name="Johnson J."/>
            <person name="Jones C.D."/>
            <person name="Jordan W.C."/>
            <person name="Karpen G.H."/>
            <person name="Kataoka E."/>
            <person name="Keightley P.D."/>
            <person name="Kheradpour P."/>
            <person name="Kirkness E.F."/>
            <person name="Koerich L.B."/>
            <person name="Kristiansen K."/>
            <person name="Kudrna D."/>
            <person name="Kulathinal R.J."/>
            <person name="Kumar S."/>
            <person name="Kwok R."/>
            <person name="Lander E."/>
            <person name="Langley C.H."/>
            <person name="Lapoint R."/>
            <person name="Lazzaro B.P."/>
            <person name="Lee S.J."/>
            <person name="Levesque L."/>
            <person name="Li R."/>
            <person name="Lin C.F."/>
            <person name="Lin M.F."/>
            <person name="Lindblad-Toh K."/>
            <person name="Llopart A."/>
            <person name="Long M."/>
            <person name="Low L."/>
            <person name="Lozovsky E."/>
            <person name="Lu J."/>
            <person name="Luo M."/>
            <person name="Machado C.A."/>
            <person name="Makalowski W."/>
            <person name="Marzo M."/>
            <person name="Matsuda M."/>
            <person name="Matzkin L."/>
            <person name="McAllister B."/>
            <person name="McBride C.S."/>
            <person name="McKernan B."/>
            <person name="McKernan K."/>
            <person name="Mendez-Lago M."/>
            <person name="Minx P."/>
            <person name="Mollenhauer M.U."/>
            <person name="Montooth K."/>
            <person name="Mount S.M."/>
            <person name="Mu X."/>
            <person name="Myers E."/>
            <person name="Negre B."/>
            <person name="Newfeld S."/>
            <person name="Nielsen R."/>
            <person name="Noor M.A."/>
            <person name="O'Grady P."/>
            <person name="Pachter L."/>
            <person name="Papaceit M."/>
            <person name="Parisi M.J."/>
            <person name="Parisi M."/>
            <person name="Parts L."/>
            <person name="Pedersen J.S."/>
            <person name="Pesole G."/>
            <person name="Phillippy A.M."/>
            <person name="Ponting C.P."/>
            <person name="Pop M."/>
            <person name="Porcelli D."/>
            <person name="Powell J.R."/>
            <person name="Prohaska S."/>
            <person name="Pruitt K."/>
            <person name="Puig M."/>
            <person name="Quesneville H."/>
            <person name="Ram K.R."/>
            <person name="Rand D."/>
            <person name="Rasmussen M.D."/>
            <person name="Reed L.K."/>
            <person name="Reenan R."/>
            <person name="Reily A."/>
            <person name="Remington K.A."/>
            <person name="Rieger T.T."/>
            <person name="Ritchie M.G."/>
            <person name="Robin C."/>
            <person name="Rogers Y.H."/>
            <person name="Rohde C."/>
            <person name="Rozas J."/>
            <person name="Rubenfield M.J."/>
            <person name="Ruiz A."/>
            <person name="Russo S."/>
            <person name="Salzberg S.L."/>
            <person name="Sanchez-Gracia A."/>
            <person name="Saranga D.J."/>
            <person name="Sato H."/>
            <person name="Schaeffer S.W."/>
            <person name="Schatz M.C."/>
            <person name="Schlenke T."/>
            <person name="Schwartz R."/>
            <person name="Segarra C."/>
            <person name="Singh R.S."/>
            <person name="Sirot L."/>
            <person name="Sirota M."/>
            <person name="Sisneros N.B."/>
            <person name="Smith C.D."/>
            <person name="Smith T.F."/>
            <person name="Spieth J."/>
            <person name="Stage D.E."/>
            <person name="Stark A."/>
            <person name="Stephan W."/>
            <person name="Strausberg R.L."/>
            <person name="Strempel S."/>
            <person name="Sturgill D."/>
            <person name="Sutton G."/>
            <person name="Sutton G.G."/>
            <person name="Tao W."/>
            <person name="Teichmann S."/>
            <person name="Tobari Y.N."/>
            <person name="Tomimura Y."/>
            <person name="Tsolas J.M."/>
            <person name="Valente V.L."/>
            <person name="Venter E."/>
            <person name="Venter J.C."/>
            <person name="Vicario S."/>
            <person name="Vieira F.G."/>
            <person name="Vilella A.J."/>
            <person name="Villasante A."/>
            <person name="Walenz B."/>
            <person name="Wang J."/>
            <person name="Wasserman M."/>
            <person name="Watts T."/>
            <person name="Wilson D."/>
            <person name="Wilson R.K."/>
            <person name="Wing R.A."/>
            <person name="Wolfner M.F."/>
            <person name="Wong A."/>
            <person name="Wong G.K."/>
            <person name="Wu C.I."/>
            <person name="Wu G."/>
            <person name="Yamamoto D."/>
            <person name="Yang H.P."/>
            <person name="Yang S.P."/>
            <person name="Yorke J.A."/>
            <person name="Yoshida K."/>
            <person name="Zdobnov E."/>
            <person name="Zhang P."/>
            <person name="Zhang Y."/>
            <person name="Zimin A.V."/>
            <person name="Baldwin J."/>
            <person name="Abdouelleil A."/>
            <person name="Abdulkadir J."/>
            <person name="Abebe A."/>
            <person name="Abera B."/>
            <person name="Abreu J."/>
            <person name="Acer S.C."/>
            <person name="Aftuck L."/>
            <person name="Alexander A."/>
            <person name="An P."/>
            <person name="Anderson E."/>
            <person name="Anderson S."/>
            <person name="Arachi H."/>
            <person name="Azer M."/>
            <person name="Bachantsang P."/>
            <person name="Barry A."/>
            <person name="Bayul T."/>
            <person name="Berlin A."/>
            <person name="Bessette D."/>
            <person name="Bloom T."/>
            <person name="Blye J."/>
            <person name="Boguslavskiy L."/>
            <person name="Bonnet C."/>
            <person name="Boukhgalter B."/>
            <person name="Bourzgui I."/>
            <person name="Brown A."/>
            <person name="Cahill P."/>
            <person name="Channer S."/>
            <person name="Cheshatsang Y."/>
            <person name="Chuda L."/>
            <person name="Citroen M."/>
            <person name="Collymore A."/>
            <person name="Cooke P."/>
            <person name="Costello M."/>
            <person name="D'Aco K."/>
            <person name="Daza R."/>
            <person name="De Haan G."/>
            <person name="DeGray S."/>
            <person name="DeMaso C."/>
            <person name="Dhargay N."/>
            <person name="Dooley K."/>
            <person name="Dooley E."/>
            <person name="Doricent M."/>
            <person name="Dorje P."/>
            <person name="Dorjee K."/>
            <person name="Dupes A."/>
            <person name="Elong R."/>
            <person name="Falk J."/>
            <person name="Farina A."/>
            <person name="Faro S."/>
            <person name="Ferguson D."/>
            <person name="Fisher S."/>
            <person name="Foley C.D."/>
            <person name="Franke A."/>
            <person name="Friedrich D."/>
            <person name="Gadbois L."/>
            <person name="Gearin G."/>
            <person name="Gearin C.R."/>
            <person name="Giannoukos G."/>
            <person name="Goode T."/>
            <person name="Graham J."/>
            <person name="Grandbois E."/>
            <person name="Grewal S."/>
            <person name="Gyaltsen K."/>
            <person name="Hafez N."/>
            <person name="Hagos B."/>
            <person name="Hall J."/>
            <person name="Henson C."/>
            <person name="Hollinger A."/>
            <person name="Honan T."/>
            <person name="Huard M.D."/>
            <person name="Hughes L."/>
            <person name="Hurhula B."/>
            <person name="Husby M.E."/>
            <person name="Kamat A."/>
            <person name="Kanga B."/>
            <person name="Kashin S."/>
            <person name="Khazanovich D."/>
            <person name="Kisner P."/>
            <person name="Lance K."/>
            <person name="Lara M."/>
            <person name="Lee W."/>
            <person name="Lennon N."/>
            <person name="Letendre F."/>
            <person name="LeVine R."/>
            <person name="Lipovsky A."/>
            <person name="Liu X."/>
            <person name="Liu J."/>
            <person name="Liu S."/>
            <person name="Lokyitsang T."/>
            <person name="Lokyitsang Y."/>
            <person name="Lubonja R."/>
            <person name="Lui A."/>
            <person name="MacDonald P."/>
            <person name="Magnisalis V."/>
            <person name="Maru K."/>
            <person name="Matthews C."/>
            <person name="McCusker W."/>
            <person name="McDonough S."/>
            <person name="Mehta T."/>
            <person name="Meldrim J."/>
            <person name="Meneus L."/>
            <person name="Mihai O."/>
            <person name="Mihalev A."/>
            <person name="Mihova T."/>
            <person name="Mittelman R."/>
            <person name="Mlenga V."/>
            <person name="Montmayeur A."/>
            <person name="Mulrain L."/>
            <person name="Navidi A."/>
            <person name="Naylor J."/>
            <person name="Negash T."/>
            <person name="Nguyen T."/>
            <person name="Nguyen N."/>
            <person name="Nicol R."/>
            <person name="Norbu C."/>
            <person name="Norbu N."/>
            <person name="Novod N."/>
            <person name="O'Neill B."/>
            <person name="Osman S."/>
            <person name="Markiewicz E."/>
            <person name="Oyono O.L."/>
            <person name="Patti C."/>
            <person name="Phunkhang P."/>
            <person name="Pierre F."/>
            <person name="Priest M."/>
            <person name="Raghuraman S."/>
            <person name="Rege F."/>
            <person name="Reyes R."/>
            <person name="Rise C."/>
            <person name="Rogov P."/>
            <person name="Ross K."/>
            <person name="Ryan E."/>
            <person name="Settipalli S."/>
            <person name="Shea T."/>
            <person name="Sherpa N."/>
            <person name="Shi L."/>
            <person name="Shih D."/>
            <person name="Sparrow T."/>
            <person name="Spaulding J."/>
            <person name="Stalker J."/>
            <person name="Stange-Thomann N."/>
            <person name="Stavropoulos S."/>
            <person name="Stone C."/>
            <person name="Strader C."/>
            <person name="Tesfaye S."/>
            <person name="Thomson T."/>
            <person name="Thoulutsang Y."/>
            <person name="Thoulutsang D."/>
            <person name="Topham K."/>
            <person name="Topping I."/>
            <person name="Tsamla T."/>
            <person name="Vassiliev H."/>
            <person name="Vo A."/>
            <person name="Wangchuk T."/>
            <person name="Wangdi T."/>
            <person name="Weiand M."/>
            <person name="Wilkinson J."/>
            <person name="Wilson A."/>
            <person name="Yadav S."/>
            <person name="Young G."/>
            <person name="Yu Q."/>
            <person name="Zembek L."/>
            <person name="Zhong D."/>
            <person name="Zimmer A."/>
            <person name="Zwirko Z."/>
            <person name="Jaffe D.B."/>
            <person name="Alvarez P."/>
            <person name="Brockman W."/>
            <person name="Butler J."/>
            <person name="Chin C."/>
            <person name="Gnerre S."/>
            <person name="Grabherr M."/>
            <person name="Kleber M."/>
            <person name="Mauceli E."/>
            <person name="MacCallum I."/>
        </authorList>
    </citation>
    <scope>NUCLEOTIDE SEQUENCE [LARGE SCALE GENOMIC DNA]</scope>
    <source>
        <strain evidence="10">Tucson 15081-1352.22</strain>
    </source>
</reference>
<evidence type="ECO:0000256" key="3">
    <source>
        <dbReference type="ARBA" id="ARBA00022630"/>
    </source>
</evidence>
<feature type="compositionally biased region" description="Polar residues" evidence="6">
    <location>
        <begin position="248"/>
        <end position="257"/>
    </location>
</feature>
<dbReference type="PANTHER" id="PTHR23026:SF90">
    <property type="entry name" value="IODOTYROSINE DEIODINASE 1"/>
    <property type="match status" value="1"/>
</dbReference>
<dbReference type="InterPro" id="IPR029479">
    <property type="entry name" value="Nitroreductase"/>
</dbReference>
<accession>B4KVC8</accession>
<dbReference type="GO" id="GO:1905516">
    <property type="term" value="P:positive regulation of fertilization"/>
    <property type="evidence" value="ECO:0007669"/>
    <property type="project" value="EnsemblMetazoa"/>
</dbReference>
<dbReference type="SUPFAM" id="SSF55469">
    <property type="entry name" value="FMN-dependent nitroreductase-like"/>
    <property type="match status" value="1"/>
</dbReference>
<proteinExistence type="inferred from homology"/>
<dbReference type="SMART" id="SM00595">
    <property type="entry name" value="MADF"/>
    <property type="match status" value="1"/>
</dbReference>
<dbReference type="PANTHER" id="PTHR23026">
    <property type="entry name" value="NADPH NITROREDUCTASE"/>
    <property type="match status" value="1"/>
</dbReference>
<feature type="region of interest" description="Disordered" evidence="6">
    <location>
        <begin position="248"/>
        <end position="358"/>
    </location>
</feature>
<keyword evidence="5" id="KW-0560">Oxidoreductase</keyword>
<evidence type="ECO:0000313" key="10">
    <source>
        <dbReference type="Proteomes" id="UP000009192"/>
    </source>
</evidence>
<dbReference type="InterPro" id="IPR000415">
    <property type="entry name" value="Nitroreductase-like"/>
</dbReference>
<dbReference type="PROSITE" id="PS51029">
    <property type="entry name" value="MADF"/>
    <property type="match status" value="1"/>
</dbReference>
<dbReference type="HOGENOM" id="CLU_403487_0_0_1"/>
<dbReference type="EMBL" id="CH933809">
    <property type="protein sequence ID" value="EDW18371.2"/>
    <property type="molecule type" value="Genomic_DNA"/>
</dbReference>
<dbReference type="GO" id="GO:0140616">
    <property type="term" value="F:iodotyrosine deiodinase activity"/>
    <property type="evidence" value="ECO:0007669"/>
    <property type="project" value="EnsemblMetazoa"/>
</dbReference>
<dbReference type="InterPro" id="IPR006578">
    <property type="entry name" value="MADF-dom"/>
</dbReference>
<dbReference type="GO" id="GO:0010181">
    <property type="term" value="F:FMN binding"/>
    <property type="evidence" value="ECO:0007669"/>
    <property type="project" value="EnsemblMetazoa"/>
</dbReference>
<keyword evidence="7" id="KW-0812">Transmembrane</keyword>
<dbReference type="AlphaFoldDB" id="B4KVC8"/>